<proteinExistence type="predicted"/>
<dbReference type="Proteomes" id="UP000055316">
    <property type="component" value="Chromosome"/>
</dbReference>
<gene>
    <name evidence="1" type="ORF">KNN_01493</name>
</gene>
<sequence>MGISVEGVKFFLETLDGERVEIKGGVDWADTSPGETGSYDFDFTKEISVPCTFEEPQNIKELQEIGFTPQQAWNIHLHKGESWKENSKESLLK</sequence>
<evidence type="ECO:0000313" key="1">
    <source>
        <dbReference type="EMBL" id="BAR82339.1"/>
    </source>
</evidence>
<reference evidence="1 2" key="1">
    <citation type="submission" date="2015-05" db="EMBL/GenBank/DDBJ databases">
        <title>Whole genome sequence of Bacillus thuringiensis serovar tolworthi Pasteur Institute Standard strain.</title>
        <authorList>
            <person name="Kanda K."/>
            <person name="Nakashima K."/>
            <person name="Nagano Y."/>
        </authorList>
    </citation>
    <scope>NUCLEOTIDE SEQUENCE [LARGE SCALE GENOMIC DNA]</scope>
    <source>
        <strain evidence="1 2">Pasteur Institute Standard strain</strain>
    </source>
</reference>
<accession>A0A9W4A663</accession>
<evidence type="ECO:0000313" key="2">
    <source>
        <dbReference type="Proteomes" id="UP000055316"/>
    </source>
</evidence>
<protein>
    <submittedName>
        <fullName evidence="1">PadR family transcriptional regulator</fullName>
    </submittedName>
</protein>
<name>A0A9W4A663_BACTO</name>
<organism evidence="1 2">
    <name type="scientific">Bacillus thuringiensis subsp. tolworthi</name>
    <dbReference type="NCBI Taxonomy" id="1442"/>
    <lineage>
        <taxon>Bacteria</taxon>
        <taxon>Bacillati</taxon>
        <taxon>Bacillota</taxon>
        <taxon>Bacilli</taxon>
        <taxon>Bacillales</taxon>
        <taxon>Bacillaceae</taxon>
        <taxon>Bacillus</taxon>
        <taxon>Bacillus cereus group</taxon>
    </lineage>
</organism>
<dbReference type="AlphaFoldDB" id="A0A9W4A663"/>
<dbReference type="EMBL" id="AP014864">
    <property type="protein sequence ID" value="BAR82339.1"/>
    <property type="molecule type" value="Genomic_DNA"/>
</dbReference>
<dbReference type="RefSeq" id="WP_060851749.1">
    <property type="nucleotide sequence ID" value="NZ_AP014864.1"/>
</dbReference>